<dbReference type="EMBL" id="JANPWB010000005">
    <property type="protein sequence ID" value="KAJ1190408.1"/>
    <property type="molecule type" value="Genomic_DNA"/>
</dbReference>
<organism evidence="2 3">
    <name type="scientific">Pleurodeles waltl</name>
    <name type="common">Iberian ribbed newt</name>
    <dbReference type="NCBI Taxonomy" id="8319"/>
    <lineage>
        <taxon>Eukaryota</taxon>
        <taxon>Metazoa</taxon>
        <taxon>Chordata</taxon>
        <taxon>Craniata</taxon>
        <taxon>Vertebrata</taxon>
        <taxon>Euteleostomi</taxon>
        <taxon>Amphibia</taxon>
        <taxon>Batrachia</taxon>
        <taxon>Caudata</taxon>
        <taxon>Salamandroidea</taxon>
        <taxon>Salamandridae</taxon>
        <taxon>Pleurodelinae</taxon>
        <taxon>Pleurodeles</taxon>
    </lineage>
</organism>
<evidence type="ECO:0000313" key="3">
    <source>
        <dbReference type="Proteomes" id="UP001066276"/>
    </source>
</evidence>
<evidence type="ECO:0000256" key="1">
    <source>
        <dbReference type="SAM" id="MobiDB-lite"/>
    </source>
</evidence>
<evidence type="ECO:0000313" key="2">
    <source>
        <dbReference type="EMBL" id="KAJ1190408.1"/>
    </source>
</evidence>
<dbReference type="AlphaFoldDB" id="A0AAV7UNJ4"/>
<feature type="region of interest" description="Disordered" evidence="1">
    <location>
        <begin position="1"/>
        <end position="67"/>
    </location>
</feature>
<proteinExistence type="predicted"/>
<accession>A0AAV7UNJ4</accession>
<gene>
    <name evidence="2" type="ORF">NDU88_007146</name>
</gene>
<protein>
    <submittedName>
        <fullName evidence="2">Uncharacterized protein</fullName>
    </submittedName>
</protein>
<name>A0AAV7UNJ4_PLEWA</name>
<comment type="caution">
    <text evidence="2">The sequence shown here is derived from an EMBL/GenBank/DDBJ whole genome shotgun (WGS) entry which is preliminary data.</text>
</comment>
<sequence>MMAASRAAETPGAPQGRNRKTRPSGIRVSGFLLLKRGRGVPGNRKTTRPNKDERTTPREERRRTWEL</sequence>
<reference evidence="2" key="1">
    <citation type="journal article" date="2022" name="bioRxiv">
        <title>Sequencing and chromosome-scale assembly of the giantPleurodeles waltlgenome.</title>
        <authorList>
            <person name="Brown T."/>
            <person name="Elewa A."/>
            <person name="Iarovenko S."/>
            <person name="Subramanian E."/>
            <person name="Araus A.J."/>
            <person name="Petzold A."/>
            <person name="Susuki M."/>
            <person name="Suzuki K.-i.T."/>
            <person name="Hayashi T."/>
            <person name="Toyoda A."/>
            <person name="Oliveira C."/>
            <person name="Osipova E."/>
            <person name="Leigh N.D."/>
            <person name="Simon A."/>
            <person name="Yun M.H."/>
        </authorList>
    </citation>
    <scope>NUCLEOTIDE SEQUENCE</scope>
    <source>
        <strain evidence="2">20211129_DDA</strain>
        <tissue evidence="2">Liver</tissue>
    </source>
</reference>
<feature type="compositionally biased region" description="Basic and acidic residues" evidence="1">
    <location>
        <begin position="49"/>
        <end position="67"/>
    </location>
</feature>
<keyword evidence="3" id="KW-1185">Reference proteome</keyword>
<dbReference type="Proteomes" id="UP001066276">
    <property type="component" value="Chromosome 3_1"/>
</dbReference>